<protein>
    <submittedName>
        <fullName evidence="1">Uncharacterized protein</fullName>
    </submittedName>
</protein>
<comment type="caution">
    <text evidence="1">The sequence shown here is derived from an EMBL/GenBank/DDBJ whole genome shotgun (WGS) entry which is preliminary data.</text>
</comment>
<dbReference type="InterPro" id="IPR036388">
    <property type="entry name" value="WH-like_DNA-bd_sf"/>
</dbReference>
<gene>
    <name evidence="1" type="ORF">WUBG_11410</name>
</gene>
<dbReference type="EMBL" id="ADBV01007482">
    <property type="protein sequence ID" value="EJW77679.1"/>
    <property type="molecule type" value="Genomic_DNA"/>
</dbReference>
<name>J9EQX3_WUCBA</name>
<feature type="non-terminal residue" evidence="1">
    <location>
        <position position="1"/>
    </location>
</feature>
<dbReference type="Gene3D" id="1.10.10.10">
    <property type="entry name" value="Winged helix-like DNA-binding domain superfamily/Winged helix DNA-binding domain"/>
    <property type="match status" value="1"/>
</dbReference>
<dbReference type="Proteomes" id="UP000004810">
    <property type="component" value="Unassembled WGS sequence"/>
</dbReference>
<evidence type="ECO:0000313" key="1">
    <source>
        <dbReference type="EMBL" id="EJW77679.1"/>
    </source>
</evidence>
<reference evidence="2" key="1">
    <citation type="submission" date="2012-08" db="EMBL/GenBank/DDBJ databases">
        <title>The Genome Sequence of Wuchereria bancrofti.</title>
        <authorList>
            <person name="Nutman T.B."/>
            <person name="Fink D.L."/>
            <person name="Russ C."/>
            <person name="Young S."/>
            <person name="Zeng Q."/>
            <person name="Koehrsen M."/>
            <person name="Alvarado L."/>
            <person name="Berlin A."/>
            <person name="Chapman S.B."/>
            <person name="Chen Z."/>
            <person name="Freedman E."/>
            <person name="Gellesch M."/>
            <person name="Goldberg J."/>
            <person name="Griggs A."/>
            <person name="Gujja S."/>
            <person name="Heilman E.R."/>
            <person name="Heiman D."/>
            <person name="Hepburn T."/>
            <person name="Howarth C."/>
            <person name="Jen D."/>
            <person name="Larson L."/>
            <person name="Lewis B."/>
            <person name="Mehta T."/>
            <person name="Park D."/>
            <person name="Pearson M."/>
            <person name="Roberts A."/>
            <person name="Saif S."/>
            <person name="Shea T."/>
            <person name="Shenoy N."/>
            <person name="Sisk P."/>
            <person name="Stolte C."/>
            <person name="Sykes S."/>
            <person name="Walk T."/>
            <person name="White J."/>
            <person name="Yandava C."/>
            <person name="Haas B."/>
            <person name="Henn M.R."/>
            <person name="Nusbaum C."/>
            <person name="Birren B."/>
        </authorList>
    </citation>
    <scope>NUCLEOTIDE SEQUENCE [LARGE SCALE GENOMIC DNA]</scope>
    <source>
        <strain evidence="2">NA</strain>
    </source>
</reference>
<accession>J9EQX3</accession>
<organism evidence="1 2">
    <name type="scientific">Wuchereria bancrofti</name>
    <dbReference type="NCBI Taxonomy" id="6293"/>
    <lineage>
        <taxon>Eukaryota</taxon>
        <taxon>Metazoa</taxon>
        <taxon>Ecdysozoa</taxon>
        <taxon>Nematoda</taxon>
        <taxon>Chromadorea</taxon>
        <taxon>Rhabditida</taxon>
        <taxon>Spirurina</taxon>
        <taxon>Spiruromorpha</taxon>
        <taxon>Filarioidea</taxon>
        <taxon>Onchocercidae</taxon>
        <taxon>Wuchereria</taxon>
    </lineage>
</organism>
<dbReference type="AlphaFoldDB" id="J9EQX3"/>
<evidence type="ECO:0000313" key="2">
    <source>
        <dbReference type="Proteomes" id="UP000004810"/>
    </source>
</evidence>
<sequence length="111" mass="12822">AQKTDNNRITGMKLVELTWKKFSSVSRELIELLVAKLILDGYLKEDFHFTPYSIISYVVPDEKSIAMENRSDHRITFSIPSKLICSGKTVTFSRKRPLIIDDDDDDVIMLR</sequence>
<proteinExistence type="predicted"/>